<dbReference type="InterPro" id="IPR025649">
    <property type="entry name" value="DUF4360"/>
</dbReference>
<comment type="caution">
    <text evidence="2">The sequence shown here is derived from an EMBL/GenBank/DDBJ whole genome shotgun (WGS) entry which is preliminary data.</text>
</comment>
<dbReference type="Pfam" id="PF14273">
    <property type="entry name" value="DUF4360"/>
    <property type="match status" value="1"/>
</dbReference>
<name>A0ABT7GWZ6_9ACTN</name>
<dbReference type="RefSeq" id="WP_185911055.1">
    <property type="nucleotide sequence ID" value="NZ_JASITI010000026.1"/>
</dbReference>
<dbReference type="PANTHER" id="PTHR38847:SF1">
    <property type="entry name" value="PSEUDOURIDINE SYNTHASE RSUA_RLUA-LIKE DOMAIN-CONTAINING PROTEIN"/>
    <property type="match status" value="1"/>
</dbReference>
<proteinExistence type="predicted"/>
<protein>
    <submittedName>
        <fullName evidence="2">DUF4360 domain-containing protein</fullName>
    </submittedName>
</protein>
<keyword evidence="1" id="KW-0732">Signal</keyword>
<accession>A0ABT7GWZ6</accession>
<dbReference type="EMBL" id="JASITI010000026">
    <property type="protein sequence ID" value="MDK9498122.1"/>
    <property type="molecule type" value="Genomic_DNA"/>
</dbReference>
<reference evidence="2 3" key="1">
    <citation type="submission" date="2023-05" db="EMBL/GenBank/DDBJ databases">
        <title>Sequencing and Assembly of Streptomyces sp. NP73.</title>
        <authorList>
            <person name="Konwar A.N."/>
            <person name="Saikia K."/>
            <person name="Thakur D."/>
        </authorList>
    </citation>
    <scope>NUCLEOTIDE SEQUENCE [LARGE SCALE GENOMIC DNA]</scope>
    <source>
        <strain evidence="2 3">NP73</strain>
    </source>
</reference>
<gene>
    <name evidence="2" type="ORF">QEZ40_003071</name>
</gene>
<evidence type="ECO:0000313" key="2">
    <source>
        <dbReference type="EMBL" id="MDK9498122.1"/>
    </source>
</evidence>
<feature type="signal peptide" evidence="1">
    <location>
        <begin position="1"/>
        <end position="25"/>
    </location>
</feature>
<sequence>MLRTVFTAGAAAALAAAALTPSAGAAPALPFPAPPGQITVDVVQVNGSGCRPGTANVAVSPDNTAFTVTYSEYLAQVGKDAKATDFRKNCQLGLSVNVPQGYTYAIAKADYRGFASLAQGASATQNASYYFQGMQQTAYRSHTLNGPTEGNWQVSDAVPVEALVFHPCGAKRNLNINTELRAQAGSSDTANTTSFVAMDSTDGSFNTVYHFSWKTCPQRR</sequence>
<evidence type="ECO:0000313" key="3">
    <source>
        <dbReference type="Proteomes" id="UP001223390"/>
    </source>
</evidence>
<feature type="chain" id="PRO_5046863196" evidence="1">
    <location>
        <begin position="26"/>
        <end position="220"/>
    </location>
</feature>
<organism evidence="2 3">
    <name type="scientific">Streptomyces katrae</name>
    <dbReference type="NCBI Taxonomy" id="68223"/>
    <lineage>
        <taxon>Bacteria</taxon>
        <taxon>Bacillati</taxon>
        <taxon>Actinomycetota</taxon>
        <taxon>Actinomycetes</taxon>
        <taxon>Kitasatosporales</taxon>
        <taxon>Streptomycetaceae</taxon>
        <taxon>Streptomyces</taxon>
    </lineage>
</organism>
<evidence type="ECO:0000256" key="1">
    <source>
        <dbReference type="SAM" id="SignalP"/>
    </source>
</evidence>
<keyword evidence="3" id="KW-1185">Reference proteome</keyword>
<dbReference type="Proteomes" id="UP001223390">
    <property type="component" value="Unassembled WGS sequence"/>
</dbReference>
<dbReference type="PANTHER" id="PTHR38847">
    <property type="match status" value="1"/>
</dbReference>